<organism evidence="2 3">
    <name type="scientific">Pseudonocardia yunnanensis</name>
    <dbReference type="NCBI Taxonomy" id="58107"/>
    <lineage>
        <taxon>Bacteria</taxon>
        <taxon>Bacillati</taxon>
        <taxon>Actinomycetota</taxon>
        <taxon>Actinomycetes</taxon>
        <taxon>Pseudonocardiales</taxon>
        <taxon>Pseudonocardiaceae</taxon>
        <taxon>Pseudonocardia</taxon>
    </lineage>
</organism>
<dbReference type="PANTHER" id="PTHR35010:SF2">
    <property type="entry name" value="BLL4672 PROTEIN"/>
    <property type="match status" value="1"/>
</dbReference>
<dbReference type="InterPro" id="IPR010982">
    <property type="entry name" value="Lambda_DNA-bd_dom_sf"/>
</dbReference>
<reference evidence="3" key="1">
    <citation type="journal article" date="2019" name="Int. J. Syst. Evol. Microbiol.">
        <title>The Global Catalogue of Microorganisms (GCM) 10K type strain sequencing project: providing services to taxonomists for standard genome sequencing and annotation.</title>
        <authorList>
            <consortium name="The Broad Institute Genomics Platform"/>
            <consortium name="The Broad Institute Genome Sequencing Center for Infectious Disease"/>
            <person name="Wu L."/>
            <person name="Ma J."/>
        </authorList>
    </citation>
    <scope>NUCLEOTIDE SEQUENCE [LARGE SCALE GENOMIC DNA]</scope>
    <source>
        <strain evidence="3">CCM 7043</strain>
    </source>
</reference>
<dbReference type="Pfam" id="PF13560">
    <property type="entry name" value="HTH_31"/>
    <property type="match status" value="1"/>
</dbReference>
<evidence type="ECO:0000259" key="1">
    <source>
        <dbReference type="SMART" id="SM00530"/>
    </source>
</evidence>
<dbReference type="Proteomes" id="UP001597114">
    <property type="component" value="Unassembled WGS sequence"/>
</dbReference>
<sequence length="282" mass="32300">MNADAQRRRQLGEFLRIRRLRLPRAELGLPPIGRRSIGLRREEAAALSGMSITWYSWLEQGRDTRPSRNVLDSLARTFRLSVAEHAYILTLAGYAAPPPTEDKIPRRTPTHARRLLAVLDDLPAYVASSDWQIVGWTRTLEAIYPNVATVREADRNELWLMFTDPDVRELMHDWEAAGRHLAADFRTEVGPRLTDPLVSRLISRLSAESDLFRSCWENHEVRGFTPRRSLIHHPVAGDLHLWLHRMAPAGHPDLHMVIWIPDLTTDTRERLARVVQGRSCVG</sequence>
<proteinExistence type="predicted"/>
<comment type="caution">
    <text evidence="2">The sequence shown here is derived from an EMBL/GenBank/DDBJ whole genome shotgun (WGS) entry which is preliminary data.</text>
</comment>
<dbReference type="CDD" id="cd00093">
    <property type="entry name" value="HTH_XRE"/>
    <property type="match status" value="1"/>
</dbReference>
<protein>
    <submittedName>
        <fullName evidence="2">Helix-turn-helix transcriptional regulator</fullName>
    </submittedName>
</protein>
<evidence type="ECO:0000313" key="3">
    <source>
        <dbReference type="Proteomes" id="UP001597114"/>
    </source>
</evidence>
<gene>
    <name evidence="2" type="ORF">ACFSJD_16665</name>
</gene>
<dbReference type="InterPro" id="IPR041413">
    <property type="entry name" value="MLTR_LBD"/>
</dbReference>
<dbReference type="Gene3D" id="1.10.260.40">
    <property type="entry name" value="lambda repressor-like DNA-binding domains"/>
    <property type="match status" value="1"/>
</dbReference>
<dbReference type="Gene3D" id="3.30.450.180">
    <property type="match status" value="1"/>
</dbReference>
<dbReference type="SUPFAM" id="SSF47413">
    <property type="entry name" value="lambda repressor-like DNA-binding domains"/>
    <property type="match status" value="1"/>
</dbReference>
<dbReference type="InterPro" id="IPR001387">
    <property type="entry name" value="Cro/C1-type_HTH"/>
</dbReference>
<dbReference type="RefSeq" id="WP_344718630.1">
    <property type="nucleotide sequence ID" value="NZ_BAAAUS010000001.1"/>
</dbReference>
<dbReference type="SMART" id="SM00530">
    <property type="entry name" value="HTH_XRE"/>
    <property type="match status" value="1"/>
</dbReference>
<dbReference type="PANTHER" id="PTHR35010">
    <property type="entry name" value="BLL4672 PROTEIN-RELATED"/>
    <property type="match status" value="1"/>
</dbReference>
<name>A0ABW4EXR6_9PSEU</name>
<dbReference type="Pfam" id="PF17765">
    <property type="entry name" value="MLTR_LBD"/>
    <property type="match status" value="1"/>
</dbReference>
<feature type="domain" description="HTH cro/C1-type" evidence="1">
    <location>
        <begin position="16"/>
        <end position="85"/>
    </location>
</feature>
<accession>A0ABW4EXR6</accession>
<keyword evidence="3" id="KW-1185">Reference proteome</keyword>
<evidence type="ECO:0000313" key="2">
    <source>
        <dbReference type="EMBL" id="MFD1519130.1"/>
    </source>
</evidence>
<dbReference type="EMBL" id="JBHUCO010000015">
    <property type="protein sequence ID" value="MFD1519130.1"/>
    <property type="molecule type" value="Genomic_DNA"/>
</dbReference>